<dbReference type="InterPro" id="IPR009061">
    <property type="entry name" value="DNA-bd_dom_put_sf"/>
</dbReference>
<comment type="caution">
    <text evidence="3">The sequence shown here is derived from an EMBL/GenBank/DDBJ whole genome shotgun (WGS) entry which is preliminary data.</text>
</comment>
<evidence type="ECO:0000313" key="3">
    <source>
        <dbReference type="EMBL" id="NDL56821.1"/>
    </source>
</evidence>
<dbReference type="PROSITE" id="PS50937">
    <property type="entry name" value="HTH_MERR_2"/>
    <property type="match status" value="1"/>
</dbReference>
<reference evidence="3 4" key="1">
    <citation type="submission" date="2019-11" db="EMBL/GenBank/DDBJ databases">
        <authorList>
            <person name="Li X.-J."/>
            <person name="Feng X.-M."/>
        </authorList>
    </citation>
    <scope>NUCLEOTIDE SEQUENCE [LARGE SCALE GENOMIC DNA]</scope>
    <source>
        <strain evidence="3 4">XMNu-373</strain>
    </source>
</reference>
<evidence type="ECO:0000259" key="2">
    <source>
        <dbReference type="PROSITE" id="PS50937"/>
    </source>
</evidence>
<dbReference type="InterPro" id="IPR000551">
    <property type="entry name" value="MerR-type_HTH_dom"/>
</dbReference>
<dbReference type="Proteomes" id="UP000460435">
    <property type="component" value="Unassembled WGS sequence"/>
</dbReference>
<sequence length="132" mass="15094">MLSCVQTYTPAQVVEHSGFSHDTLRYYERIGLLHGIARTSGGQRIFTEDDLGWLGILKCLRDTGMPIAQMLQFAELCRQGDETITSRVELLEQHDQAVEEEIAHLRTQQRYIRNKIQWYKTASPAAHEFASA</sequence>
<organism evidence="3 4">
    <name type="scientific">Phytoactinopolyspora mesophila</name>
    <dbReference type="NCBI Taxonomy" id="2650750"/>
    <lineage>
        <taxon>Bacteria</taxon>
        <taxon>Bacillati</taxon>
        <taxon>Actinomycetota</taxon>
        <taxon>Actinomycetes</taxon>
        <taxon>Jiangellales</taxon>
        <taxon>Jiangellaceae</taxon>
        <taxon>Phytoactinopolyspora</taxon>
    </lineage>
</organism>
<dbReference type="CDD" id="cd01109">
    <property type="entry name" value="HTH_YyaN"/>
    <property type="match status" value="1"/>
</dbReference>
<keyword evidence="1" id="KW-0238">DNA-binding</keyword>
<proteinExistence type="predicted"/>
<protein>
    <submittedName>
        <fullName evidence="3">MerR family transcriptional regulator</fullName>
    </submittedName>
</protein>
<gene>
    <name evidence="3" type="ORF">F7O44_07020</name>
</gene>
<dbReference type="SUPFAM" id="SSF46955">
    <property type="entry name" value="Putative DNA-binding domain"/>
    <property type="match status" value="1"/>
</dbReference>
<evidence type="ECO:0000256" key="1">
    <source>
        <dbReference type="ARBA" id="ARBA00023125"/>
    </source>
</evidence>
<dbReference type="Pfam" id="PF13411">
    <property type="entry name" value="MerR_1"/>
    <property type="match status" value="1"/>
</dbReference>
<name>A0A7K3M0J4_9ACTN</name>
<dbReference type="PANTHER" id="PTHR30204:SF98">
    <property type="entry name" value="HTH-TYPE TRANSCRIPTIONAL REGULATOR ADHR"/>
    <property type="match status" value="1"/>
</dbReference>
<dbReference type="SMART" id="SM00422">
    <property type="entry name" value="HTH_MERR"/>
    <property type="match status" value="1"/>
</dbReference>
<dbReference type="EMBL" id="WLZY01000002">
    <property type="protein sequence ID" value="NDL56821.1"/>
    <property type="molecule type" value="Genomic_DNA"/>
</dbReference>
<dbReference type="PANTHER" id="PTHR30204">
    <property type="entry name" value="REDOX-CYCLING DRUG-SENSING TRANSCRIPTIONAL ACTIVATOR SOXR"/>
    <property type="match status" value="1"/>
</dbReference>
<dbReference type="AlphaFoldDB" id="A0A7K3M0J4"/>
<evidence type="ECO:0000313" key="4">
    <source>
        <dbReference type="Proteomes" id="UP000460435"/>
    </source>
</evidence>
<keyword evidence="4" id="KW-1185">Reference proteome</keyword>
<dbReference type="GO" id="GO:0003700">
    <property type="term" value="F:DNA-binding transcription factor activity"/>
    <property type="evidence" value="ECO:0007669"/>
    <property type="project" value="InterPro"/>
</dbReference>
<dbReference type="Gene3D" id="1.10.1660.10">
    <property type="match status" value="1"/>
</dbReference>
<dbReference type="InterPro" id="IPR047057">
    <property type="entry name" value="MerR_fam"/>
</dbReference>
<feature type="domain" description="HTH merR-type" evidence="2">
    <location>
        <begin position="7"/>
        <end position="76"/>
    </location>
</feature>
<dbReference type="GO" id="GO:0003677">
    <property type="term" value="F:DNA binding"/>
    <property type="evidence" value="ECO:0007669"/>
    <property type="project" value="UniProtKB-KW"/>
</dbReference>
<accession>A0A7K3M0J4</accession>